<sequence length="206" mass="23881">MADRRAVNKYYPPDWDPSKGSLNQYHGQHALRERARKLHQGILIVRFELPFNIWCEGCDSHIGTGVRYNAEKKKIGNYYSTPILSFRMKCHLCANWIEIHTDPKNARYVVVAGARQKVETWEPEDSEVIRLPDEADKERREKNAFAQLEHGVEDKRKAASLAQRLMDIQSVNDKQWSSPDEQSSKLRKRFRVGHLCARSGQASRYG</sequence>
<dbReference type="GO" id="GO:0071014">
    <property type="term" value="C:post-mRNA release spliceosomal complex"/>
    <property type="evidence" value="ECO:0007669"/>
    <property type="project" value="TreeGrafter"/>
</dbReference>
<dbReference type="InterPro" id="IPR007590">
    <property type="entry name" value="Saf4/Yju2"/>
</dbReference>
<keyword evidence="3" id="KW-1185">Reference proteome</keyword>
<dbReference type="GO" id="GO:0000398">
    <property type="term" value="P:mRNA splicing, via spliceosome"/>
    <property type="evidence" value="ECO:0007669"/>
    <property type="project" value="InterPro"/>
</dbReference>
<dbReference type="PANTHER" id="PTHR12111">
    <property type="entry name" value="SPLICING FACTOR YJU2"/>
    <property type="match status" value="1"/>
</dbReference>
<dbReference type="Pfam" id="PF04502">
    <property type="entry name" value="Saf4_Yju2"/>
    <property type="match status" value="1"/>
</dbReference>
<dbReference type="Proteomes" id="UP000278143">
    <property type="component" value="Unassembled WGS sequence"/>
</dbReference>
<name>A0A4P9Z1Q7_9FUNG</name>
<dbReference type="AlphaFoldDB" id="A0A4P9Z1Q7"/>
<dbReference type="GO" id="GO:0005684">
    <property type="term" value="C:U2-type spliceosomal complex"/>
    <property type="evidence" value="ECO:0007669"/>
    <property type="project" value="TreeGrafter"/>
</dbReference>
<gene>
    <name evidence="2" type="ORF">SYNPS1DRAFT_32750</name>
</gene>
<dbReference type="PANTHER" id="PTHR12111:SF2">
    <property type="entry name" value="SPLICING FACTOR YJU2B-RELATED"/>
    <property type="match status" value="1"/>
</dbReference>
<comment type="similarity">
    <text evidence="1">Belongs to the CWC16 family.</text>
</comment>
<accession>A0A4P9Z1Q7</accession>
<dbReference type="OrthoDB" id="360327at2759"/>
<evidence type="ECO:0000313" key="2">
    <source>
        <dbReference type="EMBL" id="RKP26374.1"/>
    </source>
</evidence>
<evidence type="ECO:0000256" key="1">
    <source>
        <dbReference type="ARBA" id="ARBA00005595"/>
    </source>
</evidence>
<evidence type="ECO:0000313" key="3">
    <source>
        <dbReference type="Proteomes" id="UP000278143"/>
    </source>
</evidence>
<proteinExistence type="inferred from homology"/>
<dbReference type="EMBL" id="KZ989442">
    <property type="protein sequence ID" value="RKP26374.1"/>
    <property type="molecule type" value="Genomic_DNA"/>
</dbReference>
<reference evidence="3" key="1">
    <citation type="journal article" date="2018" name="Nat. Microbiol.">
        <title>Leveraging single-cell genomics to expand the fungal tree of life.</title>
        <authorList>
            <person name="Ahrendt S.R."/>
            <person name="Quandt C.A."/>
            <person name="Ciobanu D."/>
            <person name="Clum A."/>
            <person name="Salamov A."/>
            <person name="Andreopoulos B."/>
            <person name="Cheng J.F."/>
            <person name="Woyke T."/>
            <person name="Pelin A."/>
            <person name="Henrissat B."/>
            <person name="Reynolds N.K."/>
            <person name="Benny G.L."/>
            <person name="Smith M.E."/>
            <person name="James T.Y."/>
            <person name="Grigoriev I.V."/>
        </authorList>
    </citation>
    <scope>NUCLEOTIDE SEQUENCE [LARGE SCALE GENOMIC DNA]</scope>
    <source>
        <strain evidence="3">Benny S71-1</strain>
    </source>
</reference>
<protein>
    <submittedName>
        <fullName evidence="2">CWC16 protein</fullName>
    </submittedName>
</protein>
<organism evidence="2 3">
    <name type="scientific">Syncephalis pseudoplumigaleata</name>
    <dbReference type="NCBI Taxonomy" id="1712513"/>
    <lineage>
        <taxon>Eukaryota</taxon>
        <taxon>Fungi</taxon>
        <taxon>Fungi incertae sedis</taxon>
        <taxon>Zoopagomycota</taxon>
        <taxon>Zoopagomycotina</taxon>
        <taxon>Zoopagomycetes</taxon>
        <taxon>Zoopagales</taxon>
        <taxon>Piptocephalidaceae</taxon>
        <taxon>Syncephalis</taxon>
    </lineage>
</organism>